<sequence length="309" mass="34519">MTYLGSPIIKHPRDSRVLIVDDEPVNRTLMESCLNTLFNVTVVDSAEAALAHCEATPPDLILMDLVLPHMSGLQACQALKRNQDTQHIPIIMVTSSEDETVQNKCWDAGCSDFIAKPINGITLRNRVKIHLNYKHQTEALQRLSYIDGLTGVNNRNLLAQLLPKYLQLGERNKLPTGALMIDVDWFKLYNDTYGHLKGDEVLRLVAQTIADNLHRPSDLLFRYGGEEFLGLLADTDHNGVAHVANMLNKKVRELAIPHEKSPFGILTISIGCAVATPNQDIKGEKLLQLADNYLYRAKQKGRDAVEVHV</sequence>
<dbReference type="AlphaFoldDB" id="A0A1S1MNB1"/>
<dbReference type="SUPFAM" id="SSF52172">
    <property type="entry name" value="CheY-like"/>
    <property type="match status" value="1"/>
</dbReference>
<dbReference type="Gene3D" id="3.40.50.2300">
    <property type="match status" value="1"/>
</dbReference>
<dbReference type="Gene3D" id="3.30.70.270">
    <property type="match status" value="1"/>
</dbReference>
<dbReference type="PANTHER" id="PTHR45138">
    <property type="entry name" value="REGULATORY COMPONENTS OF SENSORY TRANSDUCTION SYSTEM"/>
    <property type="match status" value="1"/>
</dbReference>
<name>A0A1S1MNB1_9GAMM</name>
<dbReference type="EC" id="2.7.7.65" evidence="2"/>
<dbReference type="RefSeq" id="WP_070986315.1">
    <property type="nucleotide sequence ID" value="NZ_MKJU01000028.1"/>
</dbReference>
<protein>
    <recommendedName>
        <fullName evidence="2">diguanylate cyclase</fullName>
        <ecNumber evidence="2">2.7.7.65</ecNumber>
    </recommendedName>
</protein>
<dbReference type="GO" id="GO:0043709">
    <property type="term" value="P:cell adhesion involved in single-species biofilm formation"/>
    <property type="evidence" value="ECO:0007669"/>
    <property type="project" value="TreeGrafter"/>
</dbReference>
<dbReference type="CDD" id="cd01949">
    <property type="entry name" value="GGDEF"/>
    <property type="match status" value="1"/>
</dbReference>
<evidence type="ECO:0000259" key="6">
    <source>
        <dbReference type="PROSITE" id="PS50887"/>
    </source>
</evidence>
<feature type="domain" description="Response regulatory" evidence="5">
    <location>
        <begin position="16"/>
        <end position="131"/>
    </location>
</feature>
<evidence type="ECO:0000259" key="5">
    <source>
        <dbReference type="PROSITE" id="PS50110"/>
    </source>
</evidence>
<evidence type="ECO:0000256" key="4">
    <source>
        <dbReference type="PROSITE-ProRule" id="PRU00169"/>
    </source>
</evidence>
<dbReference type="PROSITE" id="PS50110">
    <property type="entry name" value="RESPONSE_REGULATORY"/>
    <property type="match status" value="1"/>
</dbReference>
<evidence type="ECO:0000256" key="1">
    <source>
        <dbReference type="ARBA" id="ARBA00001946"/>
    </source>
</evidence>
<dbReference type="Pfam" id="PF00990">
    <property type="entry name" value="GGDEF"/>
    <property type="match status" value="1"/>
</dbReference>
<dbReference type="InterPro" id="IPR001789">
    <property type="entry name" value="Sig_transdc_resp-reg_receiver"/>
</dbReference>
<reference evidence="7 8" key="1">
    <citation type="submission" date="2016-09" db="EMBL/GenBank/DDBJ databases">
        <title>Pseudoalteromonas amylolytica sp. nov., isolated from the surface seawater.</title>
        <authorList>
            <person name="Wu Y.-H."/>
            <person name="Cheng H."/>
            <person name="Jin X.-B."/>
            <person name="Wang C.-S."/>
            <person name="Xu X.-W."/>
        </authorList>
    </citation>
    <scope>NUCLEOTIDE SEQUENCE [LARGE SCALE GENOMIC DNA]</scope>
    <source>
        <strain evidence="7 8">JW1</strain>
    </source>
</reference>
<dbReference type="GO" id="GO:0005886">
    <property type="term" value="C:plasma membrane"/>
    <property type="evidence" value="ECO:0007669"/>
    <property type="project" value="TreeGrafter"/>
</dbReference>
<feature type="modified residue" description="4-aspartylphosphate" evidence="4">
    <location>
        <position position="64"/>
    </location>
</feature>
<dbReference type="PROSITE" id="PS50887">
    <property type="entry name" value="GGDEF"/>
    <property type="match status" value="1"/>
</dbReference>
<dbReference type="InterPro" id="IPR029787">
    <property type="entry name" value="Nucleotide_cyclase"/>
</dbReference>
<dbReference type="NCBIfam" id="TIGR00254">
    <property type="entry name" value="GGDEF"/>
    <property type="match status" value="1"/>
</dbReference>
<dbReference type="FunFam" id="3.30.70.270:FF:000001">
    <property type="entry name" value="Diguanylate cyclase domain protein"/>
    <property type="match status" value="1"/>
</dbReference>
<dbReference type="Proteomes" id="UP000179786">
    <property type="component" value="Unassembled WGS sequence"/>
</dbReference>
<accession>A0A1S1MNB1</accession>
<dbReference type="PANTHER" id="PTHR45138:SF9">
    <property type="entry name" value="DIGUANYLATE CYCLASE DGCM-RELATED"/>
    <property type="match status" value="1"/>
</dbReference>
<dbReference type="EMBL" id="MKJU01000028">
    <property type="protein sequence ID" value="OHU89688.1"/>
    <property type="molecule type" value="Genomic_DNA"/>
</dbReference>
<comment type="cofactor">
    <cofactor evidence="1">
        <name>Mg(2+)</name>
        <dbReference type="ChEBI" id="CHEBI:18420"/>
    </cofactor>
</comment>
<comment type="catalytic activity">
    <reaction evidence="3">
        <text>2 GTP = 3',3'-c-di-GMP + 2 diphosphate</text>
        <dbReference type="Rhea" id="RHEA:24898"/>
        <dbReference type="ChEBI" id="CHEBI:33019"/>
        <dbReference type="ChEBI" id="CHEBI:37565"/>
        <dbReference type="ChEBI" id="CHEBI:58805"/>
        <dbReference type="EC" id="2.7.7.65"/>
    </reaction>
</comment>
<dbReference type="SMART" id="SM00448">
    <property type="entry name" value="REC"/>
    <property type="match status" value="1"/>
</dbReference>
<evidence type="ECO:0000313" key="7">
    <source>
        <dbReference type="EMBL" id="OHU89688.1"/>
    </source>
</evidence>
<organism evidence="7 8">
    <name type="scientific">Pseudoalteromonas amylolytica</name>
    <dbReference type="NCBI Taxonomy" id="1859457"/>
    <lineage>
        <taxon>Bacteria</taxon>
        <taxon>Pseudomonadati</taxon>
        <taxon>Pseudomonadota</taxon>
        <taxon>Gammaproteobacteria</taxon>
        <taxon>Alteromonadales</taxon>
        <taxon>Pseudoalteromonadaceae</taxon>
        <taxon>Pseudoalteromonas</taxon>
    </lineage>
</organism>
<dbReference type="SMART" id="SM00267">
    <property type="entry name" value="GGDEF"/>
    <property type="match status" value="1"/>
</dbReference>
<evidence type="ECO:0000256" key="2">
    <source>
        <dbReference type="ARBA" id="ARBA00012528"/>
    </source>
</evidence>
<proteinExistence type="predicted"/>
<dbReference type="GO" id="GO:1902201">
    <property type="term" value="P:negative regulation of bacterial-type flagellum-dependent cell motility"/>
    <property type="evidence" value="ECO:0007669"/>
    <property type="project" value="TreeGrafter"/>
</dbReference>
<dbReference type="GO" id="GO:0052621">
    <property type="term" value="F:diguanylate cyclase activity"/>
    <property type="evidence" value="ECO:0007669"/>
    <property type="project" value="UniProtKB-EC"/>
</dbReference>
<dbReference type="InterPro" id="IPR000160">
    <property type="entry name" value="GGDEF_dom"/>
</dbReference>
<dbReference type="Pfam" id="PF00072">
    <property type="entry name" value="Response_reg"/>
    <property type="match status" value="1"/>
</dbReference>
<keyword evidence="4" id="KW-0597">Phosphoprotein</keyword>
<feature type="domain" description="GGDEF" evidence="6">
    <location>
        <begin position="174"/>
        <end position="309"/>
    </location>
</feature>
<comment type="caution">
    <text evidence="7">The sequence shown here is derived from an EMBL/GenBank/DDBJ whole genome shotgun (WGS) entry which is preliminary data.</text>
</comment>
<keyword evidence="8" id="KW-1185">Reference proteome</keyword>
<dbReference type="GO" id="GO:0000160">
    <property type="term" value="P:phosphorelay signal transduction system"/>
    <property type="evidence" value="ECO:0007669"/>
    <property type="project" value="InterPro"/>
</dbReference>
<gene>
    <name evidence="7" type="ORF">BET10_16315</name>
</gene>
<evidence type="ECO:0000313" key="8">
    <source>
        <dbReference type="Proteomes" id="UP000179786"/>
    </source>
</evidence>
<dbReference type="STRING" id="1859457.BET10_16315"/>
<dbReference type="SUPFAM" id="SSF55073">
    <property type="entry name" value="Nucleotide cyclase"/>
    <property type="match status" value="1"/>
</dbReference>
<dbReference type="InterPro" id="IPR050469">
    <property type="entry name" value="Diguanylate_Cyclase"/>
</dbReference>
<evidence type="ECO:0000256" key="3">
    <source>
        <dbReference type="ARBA" id="ARBA00034247"/>
    </source>
</evidence>
<dbReference type="InterPro" id="IPR043128">
    <property type="entry name" value="Rev_trsase/Diguanyl_cyclase"/>
</dbReference>
<dbReference type="InterPro" id="IPR011006">
    <property type="entry name" value="CheY-like_superfamily"/>
</dbReference>